<feature type="non-terminal residue" evidence="1">
    <location>
        <position position="1"/>
    </location>
</feature>
<gene>
    <name evidence="1" type="ORF">ALC62_09623</name>
</gene>
<evidence type="ECO:0000313" key="1">
    <source>
        <dbReference type="EMBL" id="KYM99621.1"/>
    </source>
</evidence>
<dbReference type="AlphaFoldDB" id="A0A151IFD0"/>
<accession>A0A151IFD0</accession>
<sequence>DENCFENERLFRFAARFAGQENRGFCTLAEGEGRRLRVRAIVIDDVRLASCLPACLPIPPLFVLLIDLHPRADKFVMSCVECSSDRYTLNTNDRQRLSSSTTSTNERFHVCLTVQLMNNEEAVIAVIII</sequence>
<protein>
    <submittedName>
        <fullName evidence="1">Uncharacterized protein</fullName>
    </submittedName>
</protein>
<proteinExistence type="predicted"/>
<reference evidence="1 2" key="1">
    <citation type="submission" date="2016-03" db="EMBL/GenBank/DDBJ databases">
        <title>Cyphomyrmex costatus WGS genome.</title>
        <authorList>
            <person name="Nygaard S."/>
            <person name="Hu H."/>
            <person name="Boomsma J."/>
            <person name="Zhang G."/>
        </authorList>
    </citation>
    <scope>NUCLEOTIDE SEQUENCE [LARGE SCALE GENOMIC DNA]</scope>
    <source>
        <strain evidence="1">MS0001</strain>
        <tissue evidence="1">Whole body</tissue>
    </source>
</reference>
<evidence type="ECO:0000313" key="2">
    <source>
        <dbReference type="Proteomes" id="UP000078542"/>
    </source>
</evidence>
<keyword evidence="2" id="KW-1185">Reference proteome</keyword>
<dbReference type="EMBL" id="KQ977796">
    <property type="protein sequence ID" value="KYM99621.1"/>
    <property type="molecule type" value="Genomic_DNA"/>
</dbReference>
<dbReference type="Proteomes" id="UP000078542">
    <property type="component" value="Unassembled WGS sequence"/>
</dbReference>
<name>A0A151IFD0_9HYME</name>
<organism evidence="1 2">
    <name type="scientific">Cyphomyrmex costatus</name>
    <dbReference type="NCBI Taxonomy" id="456900"/>
    <lineage>
        <taxon>Eukaryota</taxon>
        <taxon>Metazoa</taxon>
        <taxon>Ecdysozoa</taxon>
        <taxon>Arthropoda</taxon>
        <taxon>Hexapoda</taxon>
        <taxon>Insecta</taxon>
        <taxon>Pterygota</taxon>
        <taxon>Neoptera</taxon>
        <taxon>Endopterygota</taxon>
        <taxon>Hymenoptera</taxon>
        <taxon>Apocrita</taxon>
        <taxon>Aculeata</taxon>
        <taxon>Formicoidea</taxon>
        <taxon>Formicidae</taxon>
        <taxon>Myrmicinae</taxon>
        <taxon>Cyphomyrmex</taxon>
    </lineage>
</organism>